<keyword evidence="3" id="KW-1003">Cell membrane</keyword>
<evidence type="ECO:0000256" key="5">
    <source>
        <dbReference type="ARBA" id="ARBA00022824"/>
    </source>
</evidence>
<evidence type="ECO:0000256" key="6">
    <source>
        <dbReference type="ARBA" id="ARBA00022989"/>
    </source>
</evidence>
<reference evidence="11" key="1">
    <citation type="journal article" date="2012" name="Nature">
        <title>The tomato genome sequence provides insights into fleshy fruit evolution.</title>
        <authorList>
            <consortium name="Tomato Genome Consortium"/>
        </authorList>
    </citation>
    <scope>NUCLEOTIDE SEQUENCE [LARGE SCALE GENOMIC DNA]</scope>
    <source>
        <strain evidence="11">cv. Heinz 1706</strain>
    </source>
</reference>
<dbReference type="OMA" id="EKQPNDM"/>
<evidence type="ECO:0000256" key="7">
    <source>
        <dbReference type="ARBA" id="ARBA00023054"/>
    </source>
</evidence>
<evidence type="ECO:0000256" key="1">
    <source>
        <dbReference type="ARBA" id="ARBA00004162"/>
    </source>
</evidence>
<comment type="subcellular location">
    <subcellularLocation>
        <location evidence="1">Cell membrane</location>
        <topology evidence="1">Single-pass membrane protein</topology>
    </subcellularLocation>
    <subcellularLocation>
        <location evidence="2">Endoplasmic reticulum membrane</location>
        <topology evidence="2">Single-pass membrane protein</topology>
    </subcellularLocation>
</comment>
<dbReference type="PANTHER" id="PTHR32219">
    <property type="entry name" value="RNA-BINDING PROTEIN YLMH-RELATED"/>
    <property type="match status" value="1"/>
</dbReference>
<proteinExistence type="inferred from homology"/>
<name>A0A3Q7J4D1_SOLLC</name>
<evidence type="ECO:0000256" key="9">
    <source>
        <dbReference type="ARBA" id="ARBA00038080"/>
    </source>
</evidence>
<keyword evidence="5" id="KW-0256">Endoplasmic reticulum</keyword>
<evidence type="ECO:0000256" key="8">
    <source>
        <dbReference type="ARBA" id="ARBA00023136"/>
    </source>
</evidence>
<evidence type="ECO:0000256" key="2">
    <source>
        <dbReference type="ARBA" id="ARBA00004389"/>
    </source>
</evidence>
<reference evidence="11" key="2">
    <citation type="submission" date="2019-01" db="UniProtKB">
        <authorList>
            <consortium name="EnsemblPlants"/>
        </authorList>
    </citation>
    <scope>IDENTIFICATION</scope>
    <source>
        <strain evidence="11">cv. Heinz 1706</strain>
    </source>
</reference>
<evidence type="ECO:0000256" key="4">
    <source>
        <dbReference type="ARBA" id="ARBA00022692"/>
    </source>
</evidence>
<feature type="compositionally biased region" description="Basic and acidic residues" evidence="10">
    <location>
        <begin position="107"/>
        <end position="120"/>
    </location>
</feature>
<keyword evidence="12" id="KW-1185">Reference proteome</keyword>
<dbReference type="InParanoid" id="A0A3Q7J4D1"/>
<keyword evidence="7" id="KW-0175">Coiled coil</keyword>
<evidence type="ECO:0000256" key="10">
    <source>
        <dbReference type="SAM" id="MobiDB-lite"/>
    </source>
</evidence>
<protein>
    <submittedName>
        <fullName evidence="11">Uncharacterized protein</fullName>
    </submittedName>
</protein>
<evidence type="ECO:0000256" key="3">
    <source>
        <dbReference type="ARBA" id="ARBA00022475"/>
    </source>
</evidence>
<keyword evidence="4" id="KW-0812">Transmembrane</keyword>
<dbReference type="PANTHER" id="PTHR32219:SF20">
    <property type="entry name" value="PROTON PUMP-INTERACTOR 1-LIKE"/>
    <property type="match status" value="1"/>
</dbReference>
<evidence type="ECO:0000313" key="11">
    <source>
        <dbReference type="EnsemblPlants" id="Solyc12g013865.1.1"/>
    </source>
</evidence>
<feature type="compositionally biased region" description="Basic and acidic residues" evidence="10">
    <location>
        <begin position="70"/>
        <end position="100"/>
    </location>
</feature>
<keyword evidence="8" id="KW-0472">Membrane</keyword>
<dbReference type="Gramene" id="Solyc12g013865.1.1">
    <property type="protein sequence ID" value="Solyc12g013865.1.1"/>
    <property type="gene ID" value="Solyc12g013865.1"/>
</dbReference>
<organism evidence="11">
    <name type="scientific">Solanum lycopersicum</name>
    <name type="common">Tomato</name>
    <name type="synonym">Lycopersicon esculentum</name>
    <dbReference type="NCBI Taxonomy" id="4081"/>
    <lineage>
        <taxon>Eukaryota</taxon>
        <taxon>Viridiplantae</taxon>
        <taxon>Streptophyta</taxon>
        <taxon>Embryophyta</taxon>
        <taxon>Tracheophyta</taxon>
        <taxon>Spermatophyta</taxon>
        <taxon>Magnoliopsida</taxon>
        <taxon>eudicotyledons</taxon>
        <taxon>Gunneridae</taxon>
        <taxon>Pentapetalae</taxon>
        <taxon>asterids</taxon>
        <taxon>lamiids</taxon>
        <taxon>Solanales</taxon>
        <taxon>Solanaceae</taxon>
        <taxon>Solanoideae</taxon>
        <taxon>Solaneae</taxon>
        <taxon>Solanum</taxon>
        <taxon>Solanum subgen. Lycopersicon</taxon>
    </lineage>
</organism>
<accession>A0A3Q7J4D1</accession>
<dbReference type="AlphaFoldDB" id="A0A3Q7J4D1"/>
<keyword evidence="6" id="KW-1133">Transmembrane helix</keyword>
<evidence type="ECO:0000313" key="12">
    <source>
        <dbReference type="Proteomes" id="UP000004994"/>
    </source>
</evidence>
<dbReference type="GO" id="GO:0005789">
    <property type="term" value="C:endoplasmic reticulum membrane"/>
    <property type="evidence" value="ECO:0007669"/>
    <property type="project" value="UniProtKB-SubCell"/>
</dbReference>
<comment type="similarity">
    <text evidence="9">Belongs to the plant Proton pump-interactor protein family.</text>
</comment>
<dbReference type="Proteomes" id="UP000004994">
    <property type="component" value="Chromosome 12"/>
</dbReference>
<dbReference type="InterPro" id="IPR055282">
    <property type="entry name" value="PPI1-4"/>
</dbReference>
<feature type="region of interest" description="Disordered" evidence="10">
    <location>
        <begin position="69"/>
        <end position="122"/>
    </location>
</feature>
<dbReference type="GO" id="GO:0005886">
    <property type="term" value="C:plasma membrane"/>
    <property type="evidence" value="ECO:0007669"/>
    <property type="project" value="UniProtKB-SubCell"/>
</dbReference>
<dbReference type="EnsemblPlants" id="Solyc12g013865.1.1">
    <property type="protein sequence ID" value="Solyc12g013865.1.1"/>
    <property type="gene ID" value="Solyc12g013865.1"/>
</dbReference>
<sequence length="225" mass="26040">MRRNSRSNFVCFQVDKFISLWSGKPFRDDYERRILASLDIRQLSRDGRMRNPDEKRLVLPQAQTVAQPEIVEKTTVKPSKEESEPAQKVNKEKNTKKTKDASSNVTDTKEKNTKKPKDASSKVTETNYIFDIEEEIHGLEKQPKDVKPKNKETDEAKLKEMKREEEIVKNRQLVTEEPVEIVAEEVNLEENIETPRERQEVEGGKLGIKDLSRIVEATKTSKKDS</sequence>